<accession>A0A1H6R5L2</accession>
<name>A0A1H6R5L2_9GAMM</name>
<sequence length="294" mass="33008">MSTEWFEDYTISAIAPYDSKHAFFLMKDRDLEESEIQHSVFIEYNSGGWREIDTTNWECAGICIPDSPKVEMLAIGANGEIAFAPLGGTISESQIEPTPFLLRTASKIENKIFACGMRREVYRQSINGKWQQIFTSPTKKGELSGFEALAGFTEENLYTAGWHGEIWHFNGALWRQIDSPTNQILTGATCSTHGEVYICGRNGTLLKGHGDIWKNIEPEPFNDDFWSITEHQGSIYASTMSEVYILKDDNLTPINWGVQRPTTCYRLVVGGGSLWSVGANDAWVNNGTNWIKVL</sequence>
<dbReference type="EMBL" id="FNYO01000005">
    <property type="protein sequence ID" value="SEI46915.1"/>
    <property type="molecule type" value="Genomic_DNA"/>
</dbReference>
<evidence type="ECO:0000313" key="2">
    <source>
        <dbReference type="Proteomes" id="UP000199005"/>
    </source>
</evidence>
<gene>
    <name evidence="1" type="ORF">SAMN04244579_00661</name>
</gene>
<dbReference type="RefSeq" id="WP_139211060.1">
    <property type="nucleotide sequence ID" value="NZ_FNYO01000005.1"/>
</dbReference>
<evidence type="ECO:0000313" key="1">
    <source>
        <dbReference type="EMBL" id="SEI46915.1"/>
    </source>
</evidence>
<reference evidence="1 2" key="1">
    <citation type="submission" date="2016-10" db="EMBL/GenBank/DDBJ databases">
        <authorList>
            <person name="de Groot N.N."/>
        </authorList>
    </citation>
    <scope>NUCLEOTIDE SEQUENCE [LARGE SCALE GENOMIC DNA]</scope>
    <source>
        <strain evidence="1 2">DSM 1041</strain>
    </source>
</reference>
<organism evidence="1 2">
    <name type="scientific">Azotobacter beijerinckii</name>
    <dbReference type="NCBI Taxonomy" id="170623"/>
    <lineage>
        <taxon>Bacteria</taxon>
        <taxon>Pseudomonadati</taxon>
        <taxon>Pseudomonadota</taxon>
        <taxon>Gammaproteobacteria</taxon>
        <taxon>Pseudomonadales</taxon>
        <taxon>Pseudomonadaceae</taxon>
        <taxon>Azotobacter</taxon>
    </lineage>
</organism>
<proteinExistence type="predicted"/>
<protein>
    <submittedName>
        <fullName evidence="1">Uncharacterized protein</fullName>
    </submittedName>
</protein>
<dbReference type="AlphaFoldDB" id="A0A1H6R5L2"/>
<dbReference type="Proteomes" id="UP000199005">
    <property type="component" value="Unassembled WGS sequence"/>
</dbReference>
<dbReference type="STRING" id="170623.SAMN04244579_00661"/>